<organism evidence="1 2">
    <name type="scientific">Acaulospora colombiana</name>
    <dbReference type="NCBI Taxonomy" id="27376"/>
    <lineage>
        <taxon>Eukaryota</taxon>
        <taxon>Fungi</taxon>
        <taxon>Fungi incertae sedis</taxon>
        <taxon>Mucoromycota</taxon>
        <taxon>Glomeromycotina</taxon>
        <taxon>Glomeromycetes</taxon>
        <taxon>Diversisporales</taxon>
        <taxon>Acaulosporaceae</taxon>
        <taxon>Acaulospora</taxon>
    </lineage>
</organism>
<comment type="caution">
    <text evidence="1">The sequence shown here is derived from an EMBL/GenBank/DDBJ whole genome shotgun (WGS) entry which is preliminary data.</text>
</comment>
<dbReference type="Proteomes" id="UP000789525">
    <property type="component" value="Unassembled WGS sequence"/>
</dbReference>
<reference evidence="1" key="1">
    <citation type="submission" date="2021-06" db="EMBL/GenBank/DDBJ databases">
        <authorList>
            <person name="Kallberg Y."/>
            <person name="Tangrot J."/>
            <person name="Rosling A."/>
        </authorList>
    </citation>
    <scope>NUCLEOTIDE SEQUENCE</scope>
    <source>
        <strain evidence="1">CL356</strain>
    </source>
</reference>
<protein>
    <submittedName>
        <fullName evidence="1">16681_t:CDS:1</fullName>
    </submittedName>
</protein>
<keyword evidence="2" id="KW-1185">Reference proteome</keyword>
<evidence type="ECO:0000313" key="2">
    <source>
        <dbReference type="Proteomes" id="UP000789525"/>
    </source>
</evidence>
<proteinExistence type="predicted"/>
<sequence length="65" mass="7655">MRHFFKAQTLKHLSYFRTRKNANYSTTTKKETLTPLAAQLRQTIKLEGPMPIKKYMQEALTNPKN</sequence>
<name>A0ACA9Q930_9GLOM</name>
<feature type="non-terminal residue" evidence="1">
    <location>
        <position position="65"/>
    </location>
</feature>
<dbReference type="EMBL" id="CAJVPT010047796">
    <property type="protein sequence ID" value="CAG8740769.1"/>
    <property type="molecule type" value="Genomic_DNA"/>
</dbReference>
<accession>A0ACA9Q930</accession>
<evidence type="ECO:0000313" key="1">
    <source>
        <dbReference type="EMBL" id="CAG8740769.1"/>
    </source>
</evidence>
<gene>
    <name evidence="1" type="ORF">ACOLOM_LOCUS12163</name>
</gene>